<dbReference type="AlphaFoldDB" id="A0A6G1SFK3"/>
<dbReference type="InterPro" id="IPR036719">
    <property type="entry name" value="Neuro-gated_channel_TM_sf"/>
</dbReference>
<dbReference type="InterPro" id="IPR006029">
    <property type="entry name" value="Neurotrans-gated_channel_TM"/>
</dbReference>
<evidence type="ECO:0000256" key="1">
    <source>
        <dbReference type="ARBA" id="ARBA00009237"/>
    </source>
</evidence>
<keyword evidence="10" id="KW-1015">Disulfide bond</keyword>
<evidence type="ECO:0000256" key="11">
    <source>
        <dbReference type="ARBA" id="ARBA00023170"/>
    </source>
</evidence>
<sequence>MLRRSKSQTSLTRKAAQGCVSSVDCRHCMAEGVAIINSHIKQAADQQLGTGHSLQQPHIERRGGLNSTGYRSGDGGGAEGGFREAAKSYRQCRGLDAQEINQRVPHCPQTGMRTAPTERARKHFVSNDENACRCSAVGGSVTPNTNQARLTNQLSTLNLLKLINEVDKAIQNAMFIAQHIDNLDEFESVKENWKYIAMVIDRIFLIVFLFICIVGTVAIFATVPWTYYLNEKPIDLSQITLDTRNLTGGDTMKHGP</sequence>
<evidence type="ECO:0000256" key="12">
    <source>
        <dbReference type="ARBA" id="ARBA00023180"/>
    </source>
</evidence>
<keyword evidence="5" id="KW-0732">Signal</keyword>
<evidence type="ECO:0000256" key="7">
    <source>
        <dbReference type="ARBA" id="ARBA00023018"/>
    </source>
</evidence>
<evidence type="ECO:0000256" key="17">
    <source>
        <dbReference type="SAM" id="MobiDB-lite"/>
    </source>
</evidence>
<evidence type="ECO:0000256" key="6">
    <source>
        <dbReference type="ARBA" id="ARBA00022989"/>
    </source>
</evidence>
<evidence type="ECO:0000256" key="8">
    <source>
        <dbReference type="ARBA" id="ARBA00023065"/>
    </source>
</evidence>
<protein>
    <submittedName>
        <fullName evidence="20">Neuronal acetylcholine receptor subunit alpha-4</fullName>
    </submittedName>
</protein>
<evidence type="ECO:0000256" key="10">
    <source>
        <dbReference type="ARBA" id="ARBA00023157"/>
    </source>
</evidence>
<keyword evidence="7" id="KW-0770">Synapse</keyword>
<evidence type="ECO:0000256" key="16">
    <source>
        <dbReference type="ARBA" id="ARBA00034104"/>
    </source>
</evidence>
<keyword evidence="15" id="KW-0407">Ion channel</keyword>
<keyword evidence="14" id="KW-1071">Ligand-gated ion channel</keyword>
<evidence type="ECO:0000256" key="4">
    <source>
        <dbReference type="ARBA" id="ARBA00022692"/>
    </source>
</evidence>
<keyword evidence="6 18" id="KW-1133">Transmembrane helix</keyword>
<keyword evidence="8" id="KW-0406">Ion transport</keyword>
<evidence type="ECO:0000256" key="18">
    <source>
        <dbReference type="SAM" id="Phobius"/>
    </source>
</evidence>
<dbReference type="GO" id="GO:0007271">
    <property type="term" value="P:synaptic transmission, cholinergic"/>
    <property type="evidence" value="ECO:0007669"/>
    <property type="project" value="UniProtKB-ARBA"/>
</dbReference>
<dbReference type="EMBL" id="GGYP01004545">
    <property type="protein sequence ID" value="MDE49316.1"/>
    <property type="molecule type" value="Transcribed_RNA"/>
</dbReference>
<evidence type="ECO:0000256" key="2">
    <source>
        <dbReference type="ARBA" id="ARBA00022448"/>
    </source>
</evidence>
<evidence type="ECO:0000313" key="20">
    <source>
        <dbReference type="EMBL" id="MDE49316.1"/>
    </source>
</evidence>
<dbReference type="GO" id="GO:0045211">
    <property type="term" value="C:postsynaptic membrane"/>
    <property type="evidence" value="ECO:0007669"/>
    <property type="project" value="UniProtKB-SubCell"/>
</dbReference>
<evidence type="ECO:0000256" key="15">
    <source>
        <dbReference type="ARBA" id="ARBA00023303"/>
    </source>
</evidence>
<keyword evidence="11 20" id="KW-0675">Receptor</keyword>
<keyword evidence="13" id="KW-0628">Postsynaptic cell membrane</keyword>
<dbReference type="InterPro" id="IPR038050">
    <property type="entry name" value="Neuro_actylchol_rec"/>
</dbReference>
<evidence type="ECO:0000256" key="14">
    <source>
        <dbReference type="ARBA" id="ARBA00023286"/>
    </source>
</evidence>
<reference evidence="20" key="1">
    <citation type="submission" date="2018-10" db="EMBL/GenBank/DDBJ databases">
        <title>Transcriptome assembly of Aceria tosichella (Wheat curl mite) Type 2.</title>
        <authorList>
            <person name="Scully E.D."/>
            <person name="Geib S.M."/>
            <person name="Palmer N.A."/>
            <person name="Gupta A.K."/>
            <person name="Sarath G."/>
            <person name="Tatineni S."/>
        </authorList>
    </citation>
    <scope>NUCLEOTIDE SEQUENCE</scope>
    <source>
        <strain evidence="20">LincolnNE</strain>
    </source>
</reference>
<keyword evidence="2" id="KW-0813">Transport</keyword>
<evidence type="ECO:0000256" key="9">
    <source>
        <dbReference type="ARBA" id="ARBA00023136"/>
    </source>
</evidence>
<name>A0A6G1SFK3_9ACAR</name>
<dbReference type="SUPFAM" id="SSF90112">
    <property type="entry name" value="Neurotransmitter-gated ion-channel transmembrane pore"/>
    <property type="match status" value="1"/>
</dbReference>
<evidence type="ECO:0000256" key="13">
    <source>
        <dbReference type="ARBA" id="ARBA00023257"/>
    </source>
</evidence>
<keyword evidence="12" id="KW-0325">Glycoprotein</keyword>
<keyword evidence="9 18" id="KW-0472">Membrane</keyword>
<proteinExistence type="inferred from homology"/>
<accession>A0A6G1SFK3</accession>
<dbReference type="FunFam" id="1.20.58.390:FF:000022">
    <property type="entry name" value="Nicotinic acetylcholine receptor subunit alpha4"/>
    <property type="match status" value="1"/>
</dbReference>
<feature type="transmembrane region" description="Helical" evidence="18">
    <location>
        <begin position="203"/>
        <end position="227"/>
    </location>
</feature>
<evidence type="ECO:0000256" key="3">
    <source>
        <dbReference type="ARBA" id="ARBA00022475"/>
    </source>
</evidence>
<feature type="region of interest" description="Disordered" evidence="17">
    <location>
        <begin position="47"/>
        <end position="82"/>
    </location>
</feature>
<dbReference type="GO" id="GO:0098655">
    <property type="term" value="P:monoatomic cation transmembrane transport"/>
    <property type="evidence" value="ECO:0007669"/>
    <property type="project" value="UniProtKB-ARBA"/>
</dbReference>
<feature type="domain" description="Neurotransmitter-gated ion-channel transmembrane" evidence="19">
    <location>
        <begin position="132"/>
        <end position="220"/>
    </location>
</feature>
<evidence type="ECO:0000259" key="19">
    <source>
        <dbReference type="Pfam" id="PF02932"/>
    </source>
</evidence>
<evidence type="ECO:0000256" key="5">
    <source>
        <dbReference type="ARBA" id="ARBA00022729"/>
    </source>
</evidence>
<comment type="subcellular location">
    <subcellularLocation>
        <location evidence="16">Postsynaptic cell membrane</location>
        <topology evidence="16">Multi-pass membrane protein</topology>
    </subcellularLocation>
</comment>
<comment type="similarity">
    <text evidence="1">Belongs to the ligand-gated ion channel (TC 1.A.9) family. Acetylcholine receptor (TC 1.A.9.1) subfamily.</text>
</comment>
<keyword evidence="4 18" id="KW-0812">Transmembrane</keyword>
<keyword evidence="3" id="KW-1003">Cell membrane</keyword>
<organism evidence="20">
    <name type="scientific">Aceria tosichella</name>
    <name type="common">wheat curl mite</name>
    <dbReference type="NCBI Taxonomy" id="561515"/>
    <lineage>
        <taxon>Eukaryota</taxon>
        <taxon>Metazoa</taxon>
        <taxon>Ecdysozoa</taxon>
        <taxon>Arthropoda</taxon>
        <taxon>Chelicerata</taxon>
        <taxon>Arachnida</taxon>
        <taxon>Acari</taxon>
        <taxon>Acariformes</taxon>
        <taxon>Trombidiformes</taxon>
        <taxon>Prostigmata</taxon>
        <taxon>Eupodina</taxon>
        <taxon>Eriophyoidea</taxon>
        <taxon>Eriophyidae</taxon>
        <taxon>Eriophyinae</taxon>
        <taxon>Aceriini</taxon>
        <taxon>Aceria</taxon>
    </lineage>
</organism>
<dbReference type="Pfam" id="PF02932">
    <property type="entry name" value="Neur_chan_memb"/>
    <property type="match status" value="1"/>
</dbReference>
<gene>
    <name evidence="20" type="primary">Chrna4</name>
    <name evidence="20" type="ORF">g.18400</name>
</gene>
<dbReference type="Gene3D" id="1.20.58.390">
    <property type="entry name" value="Neurotransmitter-gated ion-channel transmembrane domain"/>
    <property type="match status" value="1"/>
</dbReference>
<feature type="compositionally biased region" description="Polar residues" evidence="17">
    <location>
        <begin position="47"/>
        <end position="56"/>
    </location>
</feature>